<dbReference type="EMBL" id="ABHU01000039">
    <property type="protein sequence ID" value="EDU88530.1"/>
    <property type="molecule type" value="Genomic_DNA"/>
</dbReference>
<name>A0A0H3PGE5_ECO5C</name>
<dbReference type="AlphaFoldDB" id="A0A0H3PGE5"/>
<dbReference type="Pfam" id="PF13132">
    <property type="entry name" value="DUF3950"/>
    <property type="match status" value="1"/>
</dbReference>
<dbReference type="Proteomes" id="UP000004641">
    <property type="component" value="Unassembled WGS sequence"/>
</dbReference>
<dbReference type="NCBIfam" id="NF041551">
    <property type="entry name" value="YlcI_YnfO_N"/>
    <property type="match status" value="1"/>
</dbReference>
<accession>A0A0H3PGE5</accession>
<evidence type="ECO:0000313" key="3">
    <source>
        <dbReference type="Proteomes" id="UP000004641"/>
    </source>
</evidence>
<feature type="domain" description="DUF3950" evidence="1">
    <location>
        <begin position="21"/>
        <end position="50"/>
    </location>
</feature>
<gene>
    <name evidence="2" type="ORF">ECH7EC869_2212</name>
</gene>
<comment type="caution">
    <text evidence="2">The sequence shown here is derived from an EMBL/GenBank/DDBJ whole genome shotgun (WGS) entry which is preliminary data.</text>
</comment>
<dbReference type="BioCyc" id="ECOL478008-HMP:G76-481986-MONOMER"/>
<reference evidence="2 3" key="1">
    <citation type="journal article" date="2011" name="Appl. Environ. Microbiol.">
        <title>Genome signatures of Escherichia coli O157:H7 isolates from the bovine host reservoir.</title>
        <authorList>
            <person name="Eppinger M."/>
            <person name="Mammel M.K."/>
            <person name="Leclerc J.E."/>
            <person name="Ravel J."/>
            <person name="Cebula T.A."/>
        </authorList>
    </citation>
    <scope>NUCLEOTIDE SEQUENCE [LARGE SCALE GENOMIC DNA]</scope>
    <source>
        <strain evidence="2 3">EC869</strain>
    </source>
</reference>
<evidence type="ECO:0000259" key="1">
    <source>
        <dbReference type="Pfam" id="PF13132"/>
    </source>
</evidence>
<dbReference type="RefSeq" id="WP_000095749.1">
    <property type="nucleotide sequence ID" value="NZ_ABHU01000039.1"/>
</dbReference>
<organism evidence="2 3">
    <name type="scientific">Escherichia coli O157:H7 (strain EC869)</name>
    <dbReference type="NCBI Taxonomy" id="478008"/>
    <lineage>
        <taxon>Bacteria</taxon>
        <taxon>Pseudomonadati</taxon>
        <taxon>Pseudomonadota</taxon>
        <taxon>Gammaproteobacteria</taxon>
        <taxon>Enterobacterales</taxon>
        <taxon>Enterobacteriaceae</taxon>
        <taxon>Escherichia</taxon>
    </lineage>
</organism>
<dbReference type="InterPro" id="IPR025030">
    <property type="entry name" value="DUF3950"/>
</dbReference>
<evidence type="ECO:0000313" key="2">
    <source>
        <dbReference type="EMBL" id="EDU88530.1"/>
    </source>
</evidence>
<sequence length="75" mass="8950">MSSKNRTRRTTTRNIRFPNQMIEQINIALDQKGSENFSAWVIESCRRELAADIKYARQLTIKKNDTQYALRWLFI</sequence>
<proteinExistence type="predicted"/>
<protein>
    <recommendedName>
        <fullName evidence="1">DUF3950 domain-containing protein</fullName>
    </recommendedName>
</protein>